<evidence type="ECO:0008006" key="4">
    <source>
        <dbReference type="Google" id="ProtNLM"/>
    </source>
</evidence>
<dbReference type="RefSeq" id="XP_020047615.1">
    <property type="nucleotide sequence ID" value="XM_020189168.1"/>
</dbReference>
<feature type="transmembrane region" description="Helical" evidence="1">
    <location>
        <begin position="63"/>
        <end position="86"/>
    </location>
</feature>
<dbReference type="Proteomes" id="UP000095038">
    <property type="component" value="Unassembled WGS sequence"/>
</dbReference>
<dbReference type="AlphaFoldDB" id="A0A1D2VI27"/>
<evidence type="ECO:0000256" key="1">
    <source>
        <dbReference type="SAM" id="Phobius"/>
    </source>
</evidence>
<proteinExistence type="predicted"/>
<keyword evidence="1" id="KW-1133">Transmembrane helix</keyword>
<dbReference type="InParanoid" id="A0A1D2VI27"/>
<name>A0A1D2VI27_9ASCO</name>
<keyword evidence="1" id="KW-0812">Transmembrane</keyword>
<dbReference type="GeneID" id="30962804"/>
<evidence type="ECO:0000313" key="3">
    <source>
        <dbReference type="Proteomes" id="UP000095038"/>
    </source>
</evidence>
<accession>A0A1D2VI27</accession>
<reference evidence="3" key="1">
    <citation type="submission" date="2016-05" db="EMBL/GenBank/DDBJ databases">
        <title>Comparative genomics of biotechnologically important yeasts.</title>
        <authorList>
            <consortium name="DOE Joint Genome Institute"/>
            <person name="Riley R."/>
            <person name="Haridas S."/>
            <person name="Wolfe K.H."/>
            <person name="Lopes M.R."/>
            <person name="Hittinger C.T."/>
            <person name="Goker M."/>
            <person name="Salamov A."/>
            <person name="Wisecaver J."/>
            <person name="Long T.M."/>
            <person name="Aerts A.L."/>
            <person name="Barry K."/>
            <person name="Choi C."/>
            <person name="Clum A."/>
            <person name="Coughlan A.Y."/>
            <person name="Deshpande S."/>
            <person name="Douglass A.P."/>
            <person name="Hanson S.J."/>
            <person name="Klenk H.-P."/>
            <person name="Labutti K."/>
            <person name="Lapidus A."/>
            <person name="Lindquist E."/>
            <person name="Lipzen A."/>
            <person name="Meier-Kolthoff J.P."/>
            <person name="Ohm R.A."/>
            <person name="Otillar R.P."/>
            <person name="Pangilinan J."/>
            <person name="Peng Y."/>
            <person name="Rokas A."/>
            <person name="Rosa C.A."/>
            <person name="Scheuner C."/>
            <person name="Sibirny A.A."/>
            <person name="Slot J.C."/>
            <person name="Stielow J.B."/>
            <person name="Sun H."/>
            <person name="Kurtzman C.P."/>
            <person name="Blackwell M."/>
            <person name="Grigoriev I.V."/>
            <person name="Jeffries T.W."/>
        </authorList>
    </citation>
    <scope>NUCLEOTIDE SEQUENCE [LARGE SCALE GENOMIC DNA]</scope>
    <source>
        <strain evidence="3">DSM 1968</strain>
    </source>
</reference>
<evidence type="ECO:0000313" key="2">
    <source>
        <dbReference type="EMBL" id="ODV61308.1"/>
    </source>
</evidence>
<organism evidence="2 3">
    <name type="scientific">Ascoidea rubescens DSM 1968</name>
    <dbReference type="NCBI Taxonomy" id="1344418"/>
    <lineage>
        <taxon>Eukaryota</taxon>
        <taxon>Fungi</taxon>
        <taxon>Dikarya</taxon>
        <taxon>Ascomycota</taxon>
        <taxon>Saccharomycotina</taxon>
        <taxon>Saccharomycetes</taxon>
        <taxon>Ascoideaceae</taxon>
        <taxon>Ascoidea</taxon>
    </lineage>
</organism>
<feature type="transmembrane region" description="Helical" evidence="1">
    <location>
        <begin position="98"/>
        <end position="120"/>
    </location>
</feature>
<gene>
    <name evidence="2" type="ORF">ASCRUDRAFT_141145</name>
</gene>
<sequence length="165" mass="18888">MAGILTSTSKSNLKSNPKPAFLCSKKDFGFGLNSSHLKLQLHLSQQASIYAIHFSFSFFRSPIYTLLHFGVFNKKLTLFFLFVLIYFSCEPIKCLSPLLCMCFFLIPLFLSFFLLLILHFCLYSAHSHHFARTLNILFQLRNQVSIALKTLSVDLILKPDDPKLS</sequence>
<protein>
    <recommendedName>
        <fullName evidence="4">Transmembrane protein</fullName>
    </recommendedName>
</protein>
<dbReference type="EMBL" id="KV454479">
    <property type="protein sequence ID" value="ODV61308.1"/>
    <property type="molecule type" value="Genomic_DNA"/>
</dbReference>
<keyword evidence="3" id="KW-1185">Reference proteome</keyword>
<dbReference type="OrthoDB" id="10025739at2759"/>
<keyword evidence="1" id="KW-0472">Membrane</keyword>